<organism evidence="2">
    <name type="scientific">Tetraselmis sp. GSL018</name>
    <dbReference type="NCBI Taxonomy" id="582737"/>
    <lineage>
        <taxon>Eukaryota</taxon>
        <taxon>Viridiplantae</taxon>
        <taxon>Chlorophyta</taxon>
        <taxon>core chlorophytes</taxon>
        <taxon>Chlorodendrophyceae</taxon>
        <taxon>Chlorodendrales</taxon>
        <taxon>Chlorodendraceae</taxon>
        <taxon>Tetraselmis</taxon>
    </lineage>
</organism>
<feature type="non-terminal residue" evidence="2">
    <location>
        <position position="85"/>
    </location>
</feature>
<feature type="non-terminal residue" evidence="2">
    <location>
        <position position="1"/>
    </location>
</feature>
<evidence type="ECO:0000313" key="2">
    <source>
        <dbReference type="EMBL" id="JAC73658.1"/>
    </source>
</evidence>
<sequence>RLPPPGPHPKCGNDKRAVASGGHFSLRRPLRSCAVRRRQRPNRCSLAEGRWEQRKGGRSSAHNGAGSVGGADGRAAPHHSSLRAS</sequence>
<protein>
    <submittedName>
        <fullName evidence="2">Uncharacterized protein</fullName>
    </submittedName>
</protein>
<accession>A0A061RNY7</accession>
<feature type="region of interest" description="Disordered" evidence="1">
    <location>
        <begin position="1"/>
        <end position="23"/>
    </location>
</feature>
<gene>
    <name evidence="2" type="ORF">TSPGSL018_28250</name>
</gene>
<feature type="region of interest" description="Disordered" evidence="1">
    <location>
        <begin position="36"/>
        <end position="85"/>
    </location>
</feature>
<evidence type="ECO:0000256" key="1">
    <source>
        <dbReference type="SAM" id="MobiDB-lite"/>
    </source>
</evidence>
<feature type="compositionally biased region" description="Basic residues" evidence="1">
    <location>
        <begin position="76"/>
        <end position="85"/>
    </location>
</feature>
<name>A0A061RNY7_9CHLO</name>
<dbReference type="AlphaFoldDB" id="A0A061RNY7"/>
<dbReference type="EMBL" id="GBEZ01012208">
    <property type="protein sequence ID" value="JAC73658.1"/>
    <property type="molecule type" value="Transcribed_RNA"/>
</dbReference>
<reference evidence="2" key="1">
    <citation type="submission" date="2014-05" db="EMBL/GenBank/DDBJ databases">
        <title>The transcriptome of the halophilic microalga Tetraselmis sp. GSL018 isolated from the Great Salt Lake, Utah.</title>
        <authorList>
            <person name="Jinkerson R.E."/>
            <person name="D'Adamo S."/>
            <person name="Posewitz M.C."/>
        </authorList>
    </citation>
    <scope>NUCLEOTIDE SEQUENCE</scope>
    <source>
        <strain evidence="2">GSL018</strain>
    </source>
</reference>
<proteinExistence type="predicted"/>